<dbReference type="InterPro" id="IPR023459">
    <property type="entry name" value="Tscrpt_elong_fac_GreA/B_fam"/>
</dbReference>
<dbReference type="OrthoDB" id="8537952at2"/>
<proteinExistence type="predicted"/>
<feature type="coiled-coil region" evidence="1">
    <location>
        <begin position="28"/>
        <end position="62"/>
    </location>
</feature>
<dbReference type="GO" id="GO:0006354">
    <property type="term" value="P:DNA-templated transcription elongation"/>
    <property type="evidence" value="ECO:0007669"/>
    <property type="project" value="TreeGrafter"/>
</dbReference>
<dbReference type="PROSITE" id="PS00830">
    <property type="entry name" value="GREAB_2"/>
    <property type="match status" value="1"/>
</dbReference>
<keyword evidence="3" id="KW-0648">Protein biosynthesis</keyword>
<feature type="domain" description="Transcription elongation factor GreA/GreB C-terminal" evidence="2">
    <location>
        <begin position="87"/>
        <end position="154"/>
    </location>
</feature>
<gene>
    <name evidence="3" type="ORF">W911_10510</name>
</gene>
<dbReference type="Pfam" id="PF01272">
    <property type="entry name" value="GreA_GreB"/>
    <property type="match status" value="1"/>
</dbReference>
<evidence type="ECO:0000256" key="1">
    <source>
        <dbReference type="SAM" id="Coils"/>
    </source>
</evidence>
<dbReference type="Gene3D" id="3.10.50.30">
    <property type="entry name" value="Transcription elongation factor, GreA/GreB, C-terminal domain"/>
    <property type="match status" value="1"/>
</dbReference>
<dbReference type="PATRIC" id="fig|1029756.8.peg.2187"/>
<dbReference type="RefSeq" id="WP_023787455.1">
    <property type="nucleotide sequence ID" value="NC_022997.1"/>
</dbReference>
<reference evidence="3 4" key="1">
    <citation type="journal article" date="2014" name="Genome Announc.">
        <title>Complete Genome Sequence of Hyphomicrobium nitrativorans Strain NL23, a Denitrifying Bacterium Isolated from Biofilm of a Methanol-Fed Denitrification System Treating Seawater at the Montreal Biodome.</title>
        <authorList>
            <person name="Martineau C."/>
            <person name="Villeneuve C."/>
            <person name="Mauffrey F."/>
            <person name="Villemur R."/>
        </authorList>
    </citation>
    <scope>NUCLEOTIDE SEQUENCE [LARGE SCALE GENOMIC DNA]</scope>
    <source>
        <strain evidence="3">NL23</strain>
    </source>
</reference>
<dbReference type="GO" id="GO:0032784">
    <property type="term" value="P:regulation of DNA-templated transcription elongation"/>
    <property type="evidence" value="ECO:0007669"/>
    <property type="project" value="InterPro"/>
</dbReference>
<dbReference type="InterPro" id="IPR018151">
    <property type="entry name" value="TF_GreA/GreB_CS"/>
</dbReference>
<evidence type="ECO:0000313" key="3">
    <source>
        <dbReference type="EMBL" id="AHB48730.1"/>
    </source>
</evidence>
<dbReference type="NCBIfam" id="NF004973">
    <property type="entry name" value="PRK06342.1"/>
    <property type="match status" value="1"/>
</dbReference>
<organism evidence="3 4">
    <name type="scientific">Hyphomicrobium nitrativorans NL23</name>
    <dbReference type="NCBI Taxonomy" id="1029756"/>
    <lineage>
        <taxon>Bacteria</taxon>
        <taxon>Pseudomonadati</taxon>
        <taxon>Pseudomonadota</taxon>
        <taxon>Alphaproteobacteria</taxon>
        <taxon>Hyphomicrobiales</taxon>
        <taxon>Hyphomicrobiaceae</taxon>
        <taxon>Hyphomicrobium</taxon>
    </lineage>
</organism>
<dbReference type="STRING" id="1029756.W911_10510"/>
<dbReference type="GO" id="GO:0070063">
    <property type="term" value="F:RNA polymerase binding"/>
    <property type="evidence" value="ECO:0007669"/>
    <property type="project" value="InterPro"/>
</dbReference>
<dbReference type="AlphaFoldDB" id="V5SFB0"/>
<dbReference type="InterPro" id="IPR001437">
    <property type="entry name" value="Tscrpt_elong_fac_GreA/B_C"/>
</dbReference>
<dbReference type="InterPro" id="IPR036953">
    <property type="entry name" value="GreA/GreB_C_sf"/>
</dbReference>
<keyword evidence="3" id="KW-0251">Elongation factor</keyword>
<dbReference type="Proteomes" id="UP000018542">
    <property type="component" value="Chromosome"/>
</dbReference>
<dbReference type="KEGG" id="hni:W911_10510"/>
<keyword evidence="1" id="KW-0175">Coiled coil</keyword>
<evidence type="ECO:0000259" key="2">
    <source>
        <dbReference type="Pfam" id="PF01272"/>
    </source>
</evidence>
<protein>
    <submittedName>
        <fullName evidence="3">Transcription elongation factor</fullName>
    </submittedName>
</protein>
<dbReference type="HOGENOM" id="CLU_101379_3_1_5"/>
<dbReference type="GO" id="GO:0003746">
    <property type="term" value="F:translation elongation factor activity"/>
    <property type="evidence" value="ECO:0007669"/>
    <property type="project" value="UniProtKB-KW"/>
</dbReference>
<dbReference type="GO" id="GO:0003677">
    <property type="term" value="F:DNA binding"/>
    <property type="evidence" value="ECO:0007669"/>
    <property type="project" value="InterPro"/>
</dbReference>
<evidence type="ECO:0000313" key="4">
    <source>
        <dbReference type="Proteomes" id="UP000018542"/>
    </source>
</evidence>
<dbReference type="PANTHER" id="PTHR30437">
    <property type="entry name" value="TRANSCRIPTION ELONGATION FACTOR GREA"/>
    <property type="match status" value="1"/>
</dbReference>
<keyword evidence="4" id="KW-1185">Reference proteome</keyword>
<sequence>MSRAFVKEQDGSDAFEELPERLISSHPNLVTEEGLARIEEELARAEQAYAAAQAAVDRAALAVAGRDVRYWTQRRASAELVPPPADTGEVRFGARVTIVREDGRRQSYRIVGEDEADPAQGTLSYVSPLARALIGKSVGETARIGPGEVEIVAID</sequence>
<dbReference type="SUPFAM" id="SSF54534">
    <property type="entry name" value="FKBP-like"/>
    <property type="match status" value="1"/>
</dbReference>
<dbReference type="PANTHER" id="PTHR30437:SF6">
    <property type="entry name" value="TRANSCRIPTION ELONGATION FACTOR GREB"/>
    <property type="match status" value="1"/>
</dbReference>
<accession>V5SFB0</accession>
<dbReference type="EMBL" id="CP006912">
    <property type="protein sequence ID" value="AHB48730.1"/>
    <property type="molecule type" value="Genomic_DNA"/>
</dbReference>
<name>V5SFB0_9HYPH</name>